<feature type="chain" id="PRO_5006043346" description="Secretion system C-terminal sorting domain-containing protein" evidence="2">
    <location>
        <begin position="23"/>
        <end position="342"/>
    </location>
</feature>
<name>A0A0P0D5P9_9FLAO</name>
<accession>A0A0P0D5P9</accession>
<dbReference type="Pfam" id="PF18962">
    <property type="entry name" value="Por_Secre_tail"/>
    <property type="match status" value="1"/>
</dbReference>
<feature type="domain" description="Secretion system C-terminal sorting" evidence="3">
    <location>
        <begin position="271"/>
        <end position="340"/>
    </location>
</feature>
<evidence type="ECO:0000256" key="1">
    <source>
        <dbReference type="ARBA" id="ARBA00022729"/>
    </source>
</evidence>
<dbReference type="KEGG" id="ahz:APS56_01890"/>
<dbReference type="AlphaFoldDB" id="A0A0P0D5P9"/>
<organism evidence="4 5">
    <name type="scientific">Pseudalgibacter alginicilyticus</name>
    <dbReference type="NCBI Taxonomy" id="1736674"/>
    <lineage>
        <taxon>Bacteria</taxon>
        <taxon>Pseudomonadati</taxon>
        <taxon>Bacteroidota</taxon>
        <taxon>Flavobacteriia</taxon>
        <taxon>Flavobacteriales</taxon>
        <taxon>Flavobacteriaceae</taxon>
        <taxon>Pseudalgibacter</taxon>
    </lineage>
</organism>
<reference evidence="4 5" key="1">
    <citation type="submission" date="2015-10" db="EMBL/GenBank/DDBJ databases">
        <authorList>
            <person name="Gilbert D.G."/>
        </authorList>
    </citation>
    <scope>NUCLEOTIDE SEQUENCE [LARGE SCALE GENOMIC DNA]</scope>
    <source>
        <strain evidence="5">HZ-22</strain>
    </source>
</reference>
<dbReference type="RefSeq" id="WP_054724248.1">
    <property type="nucleotide sequence ID" value="NZ_CP012898.1"/>
</dbReference>
<protein>
    <recommendedName>
        <fullName evidence="3">Secretion system C-terminal sorting domain-containing protein</fullName>
    </recommendedName>
</protein>
<proteinExistence type="predicted"/>
<gene>
    <name evidence="4" type="ORF">APS56_01890</name>
</gene>
<dbReference type="Proteomes" id="UP000057981">
    <property type="component" value="Chromosome"/>
</dbReference>
<evidence type="ECO:0000313" key="4">
    <source>
        <dbReference type="EMBL" id="ALJ03978.1"/>
    </source>
</evidence>
<dbReference type="InterPro" id="IPR026444">
    <property type="entry name" value="Secre_tail"/>
</dbReference>
<feature type="signal peptide" evidence="2">
    <location>
        <begin position="1"/>
        <end position="22"/>
    </location>
</feature>
<dbReference type="OrthoDB" id="1157938at2"/>
<keyword evidence="1 2" id="KW-0732">Signal</keyword>
<sequence>MKKNYFYLLLIVLFVFPKQMNAQVVTSVLVPANNTYVAGENLDFTIKFDVPILVSTTLGTPQLSISVGATTQQAIYVSGSGTTDLLFRYTVQAGDLDTDGITVGTLSTNGGTLLDVGFDVAILTLVNVGSTVDVLVDAVLATVTSVLVPAADTYTAGENLEFTVSFSKNITVSTAGGIPQLSITVGAATQQAIYVSGSGTSDLLFRYTVQAGDLDTDGITVETLSANGGTLLDAALNAVALVLNSVGDTTGVIIDTSLNTNDVESKSNFSIYPNPGSENVYIKSGFDGDFQIINQLGQIVKTIKAQSHTEVSMYVGDLKEGLYFINAVNNANGSLQKLVIKK</sequence>
<evidence type="ECO:0000313" key="5">
    <source>
        <dbReference type="Proteomes" id="UP000057981"/>
    </source>
</evidence>
<dbReference type="PATRIC" id="fig|1736674.3.peg.394"/>
<evidence type="ECO:0000259" key="3">
    <source>
        <dbReference type="Pfam" id="PF18962"/>
    </source>
</evidence>
<dbReference type="NCBIfam" id="TIGR04183">
    <property type="entry name" value="Por_Secre_tail"/>
    <property type="match status" value="1"/>
</dbReference>
<dbReference type="EMBL" id="CP012898">
    <property type="protein sequence ID" value="ALJ03978.1"/>
    <property type="molecule type" value="Genomic_DNA"/>
</dbReference>
<evidence type="ECO:0000256" key="2">
    <source>
        <dbReference type="SAM" id="SignalP"/>
    </source>
</evidence>
<keyword evidence="5" id="KW-1185">Reference proteome</keyword>
<dbReference type="STRING" id="1736674.APS56_01890"/>